<dbReference type="Proteomes" id="UP000075230">
    <property type="component" value="Unassembled WGS sequence"/>
</dbReference>
<gene>
    <name evidence="1" type="ORF">AKAW2_80722A</name>
    <name evidence="2" type="ORF">RIB2604_02501690</name>
</gene>
<dbReference type="AlphaFoldDB" id="A0A146FQA8"/>
<dbReference type="GeneID" id="64966242"/>
<dbReference type="RefSeq" id="XP_041548683.1">
    <property type="nucleotide sequence ID" value="XM_041681773.1"/>
</dbReference>
<evidence type="ECO:0000313" key="2">
    <source>
        <dbReference type="EMBL" id="GAT28094.1"/>
    </source>
</evidence>
<evidence type="ECO:0000313" key="4">
    <source>
        <dbReference type="Proteomes" id="UP000661280"/>
    </source>
</evidence>
<dbReference type="EMBL" id="BCWF01000024">
    <property type="protein sequence ID" value="GAT28094.1"/>
    <property type="molecule type" value="Genomic_DNA"/>
</dbReference>
<reference evidence="3" key="2">
    <citation type="submission" date="2016-02" db="EMBL/GenBank/DDBJ databases">
        <title>Genome sequencing of Aspergillus luchuensis NBRC 4314.</title>
        <authorList>
            <person name="Yamada O."/>
        </authorList>
    </citation>
    <scope>NUCLEOTIDE SEQUENCE [LARGE SCALE GENOMIC DNA]</scope>
    <source>
        <strain evidence="3">RIB 2604</strain>
    </source>
</reference>
<name>A0A146FQA8_ASPKA</name>
<sequence length="62" mass="6792">MTTTRKKPIHRAKDEPTPVVVMASILQVALSALPFAHPAPLISFPSQDATRWLDARLGLVTE</sequence>
<reference evidence="1" key="3">
    <citation type="submission" date="2021-01" db="EMBL/GenBank/DDBJ databases">
        <authorList>
            <consortium name="Aspergillus luchuensis mut. kawachii IFO 4304 genome sequencing consortium"/>
            <person name="Kazuki M."/>
            <person name="Futagami T."/>
        </authorList>
    </citation>
    <scope>NUCLEOTIDE SEQUENCE</scope>
    <source>
        <strain evidence="1">IFO 4308</strain>
    </source>
</reference>
<reference evidence="2 3" key="1">
    <citation type="journal article" date="2016" name="DNA Res.">
        <title>Genome sequence of Aspergillus luchuensis NBRC 4314.</title>
        <authorList>
            <person name="Yamada O."/>
            <person name="Machida M."/>
            <person name="Hosoyama A."/>
            <person name="Goto M."/>
            <person name="Takahashi T."/>
            <person name="Futagami T."/>
            <person name="Yamagata Y."/>
            <person name="Takeuchi M."/>
            <person name="Kobayashi T."/>
            <person name="Koike H."/>
            <person name="Abe K."/>
            <person name="Asai K."/>
            <person name="Arita M."/>
            <person name="Fujita N."/>
            <person name="Fukuda K."/>
            <person name="Higa K."/>
            <person name="Horikawa H."/>
            <person name="Ishikawa T."/>
            <person name="Jinno K."/>
            <person name="Kato Y."/>
            <person name="Kirimura K."/>
            <person name="Mizutani O."/>
            <person name="Nakasone K."/>
            <person name="Sano M."/>
            <person name="Shiraishi Y."/>
            <person name="Tsukahara M."/>
            <person name="Gomi K."/>
        </authorList>
    </citation>
    <scope>NUCLEOTIDE SEQUENCE [LARGE SCALE GENOMIC DNA]</scope>
    <source>
        <strain evidence="2 3">RIB 2604</strain>
    </source>
</reference>
<protein>
    <submittedName>
        <fullName evidence="2">Uncharacterized protein</fullName>
    </submittedName>
</protein>
<proteinExistence type="predicted"/>
<evidence type="ECO:0000313" key="3">
    <source>
        <dbReference type="Proteomes" id="UP000075230"/>
    </source>
</evidence>
<dbReference type="KEGG" id="aluc:AKAW2_80722A"/>
<organism evidence="2 3">
    <name type="scientific">Aspergillus kawachii</name>
    <name type="common">White koji mold</name>
    <name type="synonym">Aspergillus awamori var. kawachi</name>
    <dbReference type="NCBI Taxonomy" id="1069201"/>
    <lineage>
        <taxon>Eukaryota</taxon>
        <taxon>Fungi</taxon>
        <taxon>Dikarya</taxon>
        <taxon>Ascomycota</taxon>
        <taxon>Pezizomycotina</taxon>
        <taxon>Eurotiomycetes</taxon>
        <taxon>Eurotiomycetidae</taxon>
        <taxon>Eurotiales</taxon>
        <taxon>Aspergillaceae</taxon>
        <taxon>Aspergillus</taxon>
        <taxon>Aspergillus subgen. Circumdati</taxon>
    </lineage>
</organism>
<keyword evidence="4" id="KW-1185">Reference proteome</keyword>
<dbReference type="EMBL" id="AP024432">
    <property type="protein sequence ID" value="BCS04921.1"/>
    <property type="molecule type" value="Genomic_DNA"/>
</dbReference>
<dbReference type="Proteomes" id="UP000661280">
    <property type="component" value="Chromosome 8"/>
</dbReference>
<evidence type="ECO:0000313" key="1">
    <source>
        <dbReference type="EMBL" id="BCS04921.1"/>
    </source>
</evidence>
<reference evidence="1" key="4">
    <citation type="submission" date="2021-02" db="EMBL/GenBank/DDBJ databases">
        <title>Aspergillus luchuensis mut. kawachii IFO 4304 genome sequence.</title>
        <authorList>
            <person name="Mori K."/>
            <person name="Kadooka C."/>
            <person name="Goto M."/>
            <person name="Futagami T."/>
        </authorList>
    </citation>
    <scope>NUCLEOTIDE SEQUENCE</scope>
    <source>
        <strain evidence="1">IFO 4308</strain>
    </source>
</reference>
<accession>A0A146FQA8</accession>